<feature type="compositionally biased region" description="Polar residues" evidence="1">
    <location>
        <begin position="8"/>
        <end position="19"/>
    </location>
</feature>
<organism evidence="2 3">
    <name type="scientific">Agrocybe pediades</name>
    <dbReference type="NCBI Taxonomy" id="84607"/>
    <lineage>
        <taxon>Eukaryota</taxon>
        <taxon>Fungi</taxon>
        <taxon>Dikarya</taxon>
        <taxon>Basidiomycota</taxon>
        <taxon>Agaricomycotina</taxon>
        <taxon>Agaricomycetes</taxon>
        <taxon>Agaricomycetidae</taxon>
        <taxon>Agaricales</taxon>
        <taxon>Agaricineae</taxon>
        <taxon>Strophariaceae</taxon>
        <taxon>Agrocybe</taxon>
    </lineage>
</organism>
<gene>
    <name evidence="2" type="ORF">D9613_000003</name>
</gene>
<comment type="caution">
    <text evidence="2">The sequence shown here is derived from an EMBL/GenBank/DDBJ whole genome shotgun (WGS) entry which is preliminary data.</text>
</comment>
<dbReference type="AlphaFoldDB" id="A0A8H4R1J3"/>
<feature type="region of interest" description="Disordered" evidence="1">
    <location>
        <begin position="87"/>
        <end position="124"/>
    </location>
</feature>
<feature type="compositionally biased region" description="Low complexity" evidence="1">
    <location>
        <begin position="145"/>
        <end position="155"/>
    </location>
</feature>
<proteinExistence type="predicted"/>
<feature type="region of interest" description="Disordered" evidence="1">
    <location>
        <begin position="145"/>
        <end position="170"/>
    </location>
</feature>
<name>A0A8H4R1J3_9AGAR</name>
<feature type="region of interest" description="Disordered" evidence="1">
    <location>
        <begin position="213"/>
        <end position="234"/>
    </location>
</feature>
<protein>
    <submittedName>
        <fullName evidence="2">Uncharacterized protein</fullName>
    </submittedName>
</protein>
<accession>A0A8H4R1J3</accession>
<dbReference type="Proteomes" id="UP000521872">
    <property type="component" value="Unassembled WGS sequence"/>
</dbReference>
<feature type="region of interest" description="Disordered" evidence="1">
    <location>
        <begin position="246"/>
        <end position="314"/>
    </location>
</feature>
<sequence>MMSLFSCCLSSRKTGSSHDSINEPDEQTHLIPATNEDEIPVPTPGSIQFAVDRQLLQERMSSVVRAKESKMVTVSSRTPFNLSNKKTSVRIAASSSNSRSISSSNRPSLSNLSPLSSGTHSQVKAHVGAPLTASSSTNTIPTLISTSLSRSSSQRSSERDASIHDSSQSVKSAAVPILNARIIPGRPIRQLTAEAAAARRGRAMRRRAALEEGANAGAGSAVEGSSSGPASVSPAASASAAAAGITPTPARPGIPVDFDEDPGGERGILSPPSWNGMESDENGTPRAQPAFGNGIMIPGKRSGSKSKKAVSVSPASSLGFVMQDTGSLTISWGD</sequence>
<keyword evidence="3" id="KW-1185">Reference proteome</keyword>
<feature type="compositionally biased region" description="Low complexity" evidence="1">
    <location>
        <begin position="90"/>
        <end position="117"/>
    </location>
</feature>
<dbReference type="EMBL" id="JAACJL010000015">
    <property type="protein sequence ID" value="KAF4620703.1"/>
    <property type="molecule type" value="Genomic_DNA"/>
</dbReference>
<evidence type="ECO:0000313" key="3">
    <source>
        <dbReference type="Proteomes" id="UP000521872"/>
    </source>
</evidence>
<feature type="region of interest" description="Disordered" evidence="1">
    <location>
        <begin position="1"/>
        <end position="25"/>
    </location>
</feature>
<reference evidence="2 3" key="1">
    <citation type="submission" date="2019-12" db="EMBL/GenBank/DDBJ databases">
        <authorList>
            <person name="Floudas D."/>
            <person name="Bentzer J."/>
            <person name="Ahren D."/>
            <person name="Johansson T."/>
            <person name="Persson P."/>
            <person name="Tunlid A."/>
        </authorList>
    </citation>
    <scope>NUCLEOTIDE SEQUENCE [LARGE SCALE GENOMIC DNA]</scope>
    <source>
        <strain evidence="2 3">CBS 102.39</strain>
    </source>
</reference>
<evidence type="ECO:0000313" key="2">
    <source>
        <dbReference type="EMBL" id="KAF4620703.1"/>
    </source>
</evidence>
<evidence type="ECO:0000256" key="1">
    <source>
        <dbReference type="SAM" id="MobiDB-lite"/>
    </source>
</evidence>